<sequence length="85" mass="10055">VKFRPAYEDHAILTEKVEGFSEQYVCPKINRDMLHKEEFKVREMIVLSDRRAQTFFEKLHIVTRNPPGISEFCTDDLADDLLRVE</sequence>
<comment type="caution">
    <text evidence="1">The sequence shown here is derived from an EMBL/GenBank/DDBJ whole genome shotgun (WGS) entry which is preliminary data.</text>
</comment>
<reference evidence="1" key="1">
    <citation type="submission" date="2021-06" db="EMBL/GenBank/DDBJ databases">
        <authorList>
            <person name="Kallberg Y."/>
            <person name="Tangrot J."/>
            <person name="Rosling A."/>
        </authorList>
    </citation>
    <scope>NUCLEOTIDE SEQUENCE</scope>
    <source>
        <strain evidence="1">CL551</strain>
    </source>
</reference>
<gene>
    <name evidence="1" type="ORF">AMORRO_LOCUS7694</name>
</gene>
<dbReference type="AlphaFoldDB" id="A0A9N9GBR0"/>
<protein>
    <submittedName>
        <fullName evidence="1">4606_t:CDS:1</fullName>
    </submittedName>
</protein>
<evidence type="ECO:0000313" key="1">
    <source>
        <dbReference type="EMBL" id="CAG8598926.1"/>
    </source>
</evidence>
<dbReference type="OrthoDB" id="2421681at2759"/>
<name>A0A9N9GBR0_9GLOM</name>
<proteinExistence type="predicted"/>
<feature type="non-terminal residue" evidence="1">
    <location>
        <position position="1"/>
    </location>
</feature>
<keyword evidence="2" id="KW-1185">Reference proteome</keyword>
<dbReference type="EMBL" id="CAJVPV010006001">
    <property type="protein sequence ID" value="CAG8598926.1"/>
    <property type="molecule type" value="Genomic_DNA"/>
</dbReference>
<accession>A0A9N9GBR0</accession>
<dbReference type="Proteomes" id="UP000789342">
    <property type="component" value="Unassembled WGS sequence"/>
</dbReference>
<organism evidence="1 2">
    <name type="scientific">Acaulospora morrowiae</name>
    <dbReference type="NCBI Taxonomy" id="94023"/>
    <lineage>
        <taxon>Eukaryota</taxon>
        <taxon>Fungi</taxon>
        <taxon>Fungi incertae sedis</taxon>
        <taxon>Mucoromycota</taxon>
        <taxon>Glomeromycotina</taxon>
        <taxon>Glomeromycetes</taxon>
        <taxon>Diversisporales</taxon>
        <taxon>Acaulosporaceae</taxon>
        <taxon>Acaulospora</taxon>
    </lineage>
</organism>
<evidence type="ECO:0000313" key="2">
    <source>
        <dbReference type="Proteomes" id="UP000789342"/>
    </source>
</evidence>